<dbReference type="InterPro" id="IPR041649">
    <property type="entry name" value="NepR"/>
</dbReference>
<dbReference type="Pfam" id="PF18557">
    <property type="entry name" value="NepR"/>
    <property type="match status" value="1"/>
</dbReference>
<feature type="domain" description="Anti-sigma factor NepR" evidence="2">
    <location>
        <begin position="25"/>
        <end position="58"/>
    </location>
</feature>
<dbReference type="OrthoDB" id="7510396at2"/>
<accession>A0A0H0XP79</accession>
<keyword evidence="4" id="KW-1185">Reference proteome</keyword>
<dbReference type="RefSeq" id="WP_047092250.1">
    <property type="nucleotide sequence ID" value="NZ_LBHU01000001.1"/>
</dbReference>
<dbReference type="STRING" id="874156.GCA_001021555_00909"/>
<reference evidence="3 4" key="1">
    <citation type="submission" date="2015-04" db="EMBL/GenBank/DDBJ databases">
        <title>The draft genome sequence of Erythrobacter marinus HWDM-33.</title>
        <authorList>
            <person name="Zhuang L."/>
            <person name="Liu Y."/>
            <person name="Shao Z."/>
        </authorList>
    </citation>
    <scope>NUCLEOTIDE SEQUENCE [LARGE SCALE GENOMIC DNA]</scope>
    <source>
        <strain evidence="3 4">HWDM-33</strain>
    </source>
</reference>
<evidence type="ECO:0000256" key="1">
    <source>
        <dbReference type="SAM" id="MobiDB-lite"/>
    </source>
</evidence>
<dbReference type="AlphaFoldDB" id="A0A0H0XP79"/>
<proteinExistence type="predicted"/>
<feature type="region of interest" description="Disordered" evidence="1">
    <location>
        <begin position="1"/>
        <end position="28"/>
    </location>
</feature>
<organism evidence="3 4">
    <name type="scientific">Aurantiacibacter marinus</name>
    <dbReference type="NCBI Taxonomy" id="874156"/>
    <lineage>
        <taxon>Bacteria</taxon>
        <taxon>Pseudomonadati</taxon>
        <taxon>Pseudomonadota</taxon>
        <taxon>Alphaproteobacteria</taxon>
        <taxon>Sphingomonadales</taxon>
        <taxon>Erythrobacteraceae</taxon>
        <taxon>Aurantiacibacter</taxon>
    </lineage>
</organism>
<evidence type="ECO:0000313" key="3">
    <source>
        <dbReference type="EMBL" id="KLI64388.1"/>
    </source>
</evidence>
<evidence type="ECO:0000313" key="4">
    <source>
        <dbReference type="Proteomes" id="UP000053455"/>
    </source>
</evidence>
<gene>
    <name evidence="3" type="ORF">AAV99_01855</name>
</gene>
<dbReference type="Proteomes" id="UP000053455">
    <property type="component" value="Unassembled WGS sequence"/>
</dbReference>
<dbReference type="EMBL" id="LBHU01000001">
    <property type="protein sequence ID" value="KLI64388.1"/>
    <property type="molecule type" value="Genomic_DNA"/>
</dbReference>
<comment type="caution">
    <text evidence="3">The sequence shown here is derived from an EMBL/GenBank/DDBJ whole genome shotgun (WGS) entry which is preliminary data.</text>
</comment>
<name>A0A0H0XP79_9SPHN</name>
<sequence length="60" mass="6589">MTSSKDDKKVASVPQNADDTHPSDPDWASGLKRLYDSVLDEPLPDTFKDLLSQLDGNEGK</sequence>
<evidence type="ECO:0000259" key="2">
    <source>
        <dbReference type="Pfam" id="PF18557"/>
    </source>
</evidence>
<dbReference type="PATRIC" id="fig|874156.12.peg.389"/>
<feature type="compositionally biased region" description="Basic and acidic residues" evidence="1">
    <location>
        <begin position="1"/>
        <end position="10"/>
    </location>
</feature>
<protein>
    <recommendedName>
        <fullName evidence="2">Anti-sigma factor NepR domain-containing protein</fullName>
    </recommendedName>
</protein>